<comment type="subcellular location">
    <subcellularLocation>
        <location evidence="1">Membrane</location>
        <topology evidence="1">Multi-pass membrane protein</topology>
    </subcellularLocation>
</comment>
<organism evidence="7">
    <name type="scientific">Podoviridae sp. ctn7K25</name>
    <dbReference type="NCBI Taxonomy" id="2825273"/>
    <lineage>
        <taxon>Viruses</taxon>
        <taxon>Duplodnaviria</taxon>
        <taxon>Heunggongvirae</taxon>
        <taxon>Uroviricota</taxon>
        <taxon>Caudoviricetes</taxon>
    </lineage>
</organism>
<feature type="transmembrane region" description="Helical" evidence="5">
    <location>
        <begin position="78"/>
        <end position="96"/>
    </location>
</feature>
<feature type="transmembrane region" description="Helical" evidence="5">
    <location>
        <begin position="49"/>
        <end position="71"/>
    </location>
</feature>
<feature type="transmembrane region" description="Helical" evidence="5">
    <location>
        <begin position="102"/>
        <end position="123"/>
    </location>
</feature>
<evidence type="ECO:0000256" key="5">
    <source>
        <dbReference type="SAM" id="Phobius"/>
    </source>
</evidence>
<dbReference type="EMBL" id="BK015629">
    <property type="protein sequence ID" value="DAE16672.1"/>
    <property type="molecule type" value="Genomic_DNA"/>
</dbReference>
<evidence type="ECO:0000313" key="7">
    <source>
        <dbReference type="EMBL" id="DAE16672.1"/>
    </source>
</evidence>
<evidence type="ECO:0000256" key="3">
    <source>
        <dbReference type="ARBA" id="ARBA00022989"/>
    </source>
</evidence>
<protein>
    <submittedName>
        <fullName evidence="7">Protein GlpG-like protein</fullName>
    </submittedName>
</protein>
<keyword evidence="2 5" id="KW-0812">Transmembrane</keyword>
<dbReference type="InterPro" id="IPR022764">
    <property type="entry name" value="Peptidase_S54_rhomboid_dom"/>
</dbReference>
<evidence type="ECO:0000256" key="2">
    <source>
        <dbReference type="ARBA" id="ARBA00022692"/>
    </source>
</evidence>
<evidence type="ECO:0000256" key="4">
    <source>
        <dbReference type="ARBA" id="ARBA00023136"/>
    </source>
</evidence>
<keyword evidence="4 5" id="KW-0472">Membrane</keyword>
<evidence type="ECO:0000256" key="1">
    <source>
        <dbReference type="ARBA" id="ARBA00004141"/>
    </source>
</evidence>
<name>A0A8S5QC65_9CAUD</name>
<feature type="transmembrane region" description="Helical" evidence="5">
    <location>
        <begin position="135"/>
        <end position="163"/>
    </location>
</feature>
<accession>A0A8S5QC65</accession>
<sequence>MDKRKVEKVAALLIVAVIVILAAFAVNLDNARLGIRAGCGIAPRLVYPFLHVSVFHAVLNGWAFLSLIFVYDITYRRLLLAYLLAVCVPVDTLSLLSSSLAIPTVGLSGIIYVLFGSISFEVVRKRYYQMCMASYLFIGFFLPGTNALLHLWCYLCGFIVALLNKPIKRRTL</sequence>
<feature type="domain" description="Peptidase S54 rhomboid" evidence="6">
    <location>
        <begin position="46"/>
        <end position="163"/>
    </location>
</feature>
<dbReference type="InterPro" id="IPR035952">
    <property type="entry name" value="Rhomboid-like_sf"/>
</dbReference>
<proteinExistence type="predicted"/>
<dbReference type="GO" id="GO:0004252">
    <property type="term" value="F:serine-type endopeptidase activity"/>
    <property type="evidence" value="ECO:0007669"/>
    <property type="project" value="InterPro"/>
</dbReference>
<dbReference type="SUPFAM" id="SSF144091">
    <property type="entry name" value="Rhomboid-like"/>
    <property type="match status" value="1"/>
</dbReference>
<evidence type="ECO:0000259" key="6">
    <source>
        <dbReference type="Pfam" id="PF01694"/>
    </source>
</evidence>
<reference evidence="7" key="1">
    <citation type="journal article" date="2021" name="Proc. Natl. Acad. Sci. U.S.A.">
        <title>A Catalog of Tens of Thousands of Viruses from Human Metagenomes Reveals Hidden Associations with Chronic Diseases.</title>
        <authorList>
            <person name="Tisza M.J."/>
            <person name="Buck C.B."/>
        </authorList>
    </citation>
    <scope>NUCLEOTIDE SEQUENCE</scope>
    <source>
        <strain evidence="7">Ctn7K25</strain>
    </source>
</reference>
<keyword evidence="3 5" id="KW-1133">Transmembrane helix</keyword>
<dbReference type="GO" id="GO:0016020">
    <property type="term" value="C:membrane"/>
    <property type="evidence" value="ECO:0007669"/>
    <property type="project" value="UniProtKB-SubCell"/>
</dbReference>
<dbReference type="Pfam" id="PF01694">
    <property type="entry name" value="Rhomboid"/>
    <property type="match status" value="1"/>
</dbReference>
<dbReference type="Gene3D" id="1.20.1540.10">
    <property type="entry name" value="Rhomboid-like"/>
    <property type="match status" value="1"/>
</dbReference>